<accession>A0ACB8UHC8</accession>
<evidence type="ECO:0000313" key="2">
    <source>
        <dbReference type="Proteomes" id="UP001055072"/>
    </source>
</evidence>
<sequence>MSASSGITVSSELSTAFSEALTSRSVRFIKVSIKNESLVTDKSIPPSGTFEEDLDKLADLVQDDIPAYILARQDNPHTDWLAVFYVPDSAKVRDKMLYASTRTSLTKSLGSAPFKDTMFATSKDDLSRAAYAKHRASLAAPKPMTAREKEMDEIRQAENRSATYEGSRARVSHSQEVGLGWAEEVEEAIRTLGSGEGSRLVILHIDHATETLRLHSDAVVEADAVGASLPQSDPAFAFFAWAQPTRRDIVFIYSCPSSSSIKHRMLYSSSFISTSRAADKLLIDAPTKQLSRRLQTSDPKEIDERYLRADLASVLTGAGGAEGSASVGGNAQGAEKPAFARPKGPVRRH</sequence>
<gene>
    <name evidence="1" type="ORF">BDY19DRAFT_881474</name>
</gene>
<comment type="caution">
    <text evidence="1">The sequence shown here is derived from an EMBL/GenBank/DDBJ whole genome shotgun (WGS) entry which is preliminary data.</text>
</comment>
<reference evidence="1" key="1">
    <citation type="journal article" date="2021" name="Environ. Microbiol.">
        <title>Gene family expansions and transcriptome signatures uncover fungal adaptations to wood decay.</title>
        <authorList>
            <person name="Hage H."/>
            <person name="Miyauchi S."/>
            <person name="Viragh M."/>
            <person name="Drula E."/>
            <person name="Min B."/>
            <person name="Chaduli D."/>
            <person name="Navarro D."/>
            <person name="Favel A."/>
            <person name="Norest M."/>
            <person name="Lesage-Meessen L."/>
            <person name="Balint B."/>
            <person name="Merenyi Z."/>
            <person name="de Eugenio L."/>
            <person name="Morin E."/>
            <person name="Martinez A.T."/>
            <person name="Baldrian P."/>
            <person name="Stursova M."/>
            <person name="Martinez M.J."/>
            <person name="Novotny C."/>
            <person name="Magnuson J.K."/>
            <person name="Spatafora J.W."/>
            <person name="Maurice S."/>
            <person name="Pangilinan J."/>
            <person name="Andreopoulos W."/>
            <person name="LaButti K."/>
            <person name="Hundley H."/>
            <person name="Na H."/>
            <person name="Kuo A."/>
            <person name="Barry K."/>
            <person name="Lipzen A."/>
            <person name="Henrissat B."/>
            <person name="Riley R."/>
            <person name="Ahrendt S."/>
            <person name="Nagy L.G."/>
            <person name="Grigoriev I.V."/>
            <person name="Martin F."/>
            <person name="Rosso M.N."/>
        </authorList>
    </citation>
    <scope>NUCLEOTIDE SEQUENCE</scope>
    <source>
        <strain evidence="1">CBS 384.51</strain>
    </source>
</reference>
<proteinExistence type="predicted"/>
<name>A0ACB8UHC8_9APHY</name>
<protein>
    <submittedName>
        <fullName evidence="1">Actin depolymerizing protein</fullName>
    </submittedName>
</protein>
<evidence type="ECO:0000313" key="1">
    <source>
        <dbReference type="EMBL" id="KAI0093581.1"/>
    </source>
</evidence>
<dbReference type="EMBL" id="MU274901">
    <property type="protein sequence ID" value="KAI0093581.1"/>
    <property type="molecule type" value="Genomic_DNA"/>
</dbReference>
<organism evidence="1 2">
    <name type="scientific">Irpex rosettiformis</name>
    <dbReference type="NCBI Taxonomy" id="378272"/>
    <lineage>
        <taxon>Eukaryota</taxon>
        <taxon>Fungi</taxon>
        <taxon>Dikarya</taxon>
        <taxon>Basidiomycota</taxon>
        <taxon>Agaricomycotina</taxon>
        <taxon>Agaricomycetes</taxon>
        <taxon>Polyporales</taxon>
        <taxon>Irpicaceae</taxon>
        <taxon>Irpex</taxon>
    </lineage>
</organism>
<keyword evidence="2" id="KW-1185">Reference proteome</keyword>
<dbReference type="Proteomes" id="UP001055072">
    <property type="component" value="Unassembled WGS sequence"/>
</dbReference>